<keyword evidence="2" id="KW-1185">Reference proteome</keyword>
<gene>
    <name evidence="1" type="ORF">RT717_13390</name>
</gene>
<dbReference type="RefSeq" id="WP_317492245.1">
    <property type="nucleotide sequence ID" value="NZ_CP136051.1"/>
</dbReference>
<organism evidence="1 2">
    <name type="scientific">Imperialibacter roseus</name>
    <dbReference type="NCBI Taxonomy" id="1324217"/>
    <lineage>
        <taxon>Bacteria</taxon>
        <taxon>Pseudomonadati</taxon>
        <taxon>Bacteroidota</taxon>
        <taxon>Cytophagia</taxon>
        <taxon>Cytophagales</taxon>
        <taxon>Flammeovirgaceae</taxon>
        <taxon>Imperialibacter</taxon>
    </lineage>
</organism>
<evidence type="ECO:0000313" key="1">
    <source>
        <dbReference type="EMBL" id="WOK09633.1"/>
    </source>
</evidence>
<dbReference type="EMBL" id="CP136051">
    <property type="protein sequence ID" value="WOK09633.1"/>
    <property type="molecule type" value="Genomic_DNA"/>
</dbReference>
<dbReference type="Proteomes" id="UP001302349">
    <property type="component" value="Chromosome"/>
</dbReference>
<name>A0ABZ0IX76_9BACT</name>
<reference evidence="1 2" key="1">
    <citation type="journal article" date="2023" name="Microbiol. Resour. Announc.">
        <title>Complete Genome Sequence of Imperialibacter roseus strain P4T.</title>
        <authorList>
            <person name="Tizabi D.R."/>
            <person name="Bachvaroff T."/>
            <person name="Hill R.T."/>
        </authorList>
    </citation>
    <scope>NUCLEOTIDE SEQUENCE [LARGE SCALE GENOMIC DNA]</scope>
    <source>
        <strain evidence="1 2">P4T</strain>
    </source>
</reference>
<sequence length="1169" mass="132662">MGPRQKVAYIFTAFLRKIRVPHLMALAVICSPLLSWAQAGSTRCRSIPQGRLQFQLDSLSANPESIKLPDGIAYSYDLATGELTFERPLEESIEVCYQVFPFALHQPIYKYDMSLYSPEGPRENVMESSQEGTKAPLVKEELFATESLYKTGSISRGITVGNTNNLGVTSSLNLQLDGQLADDLFINAVITDQQVPFQPEGNTQQIQDFDKVLVNLYNDRFSLMAGDVILRNDSTYFLKYYKNVQGGRAAYKYDLGNWKASTSVTASIAKGKFSSTLLDAVEGLSGPYRLRGPDGERFIIVIANSEKIYLDGRLLKRGFNEDYVIDYNLAEVTFTPKVLITKFSRIRVDFEYTAQNFSRSILSASHRQSNGKTTAYFEVYREKDNPFRPLSYDLTASDRLALSGIGDDLSLAAISGADSVGYSDNRILYARVDTVDAQGRVYSIYQYSSNPETAVYQVSFSQVSAGDYVQLPLGLNGKVYEWVAPVNGVPQGDYSPSIPVVTPNSRQLMVGGVSSKITPYETVYTELSASNQDKNLFSTLDQQDNQGWAQKSGIRSEGREVGFLKEYKWLSEASYEWNHQYFRPIDRYRYIEYDRDWSYTPIFQSAQEPAAIQDHIVVGRLGMQKSSANRWNYQASYRNKGQAIDGWQQKALLRQQLGKATFSGDFFDLKSAQGVNESTWTRAQLTAAYKLGKLMPGYTFQSDRNAITNQPADSVVTSAMNYSQHMVFLQSADTAQNGTSFRLDANRRIDDRPVDGVLERSDISYTSNASFTTHWKDRHVVSGVFTYRQLDDILDTSDEKEETVQGRINWQSAWWERSIRSDLSLALLNGRELRREYVYIEVIPGQGTHTWRDDNGDGVQDLNEFYEAINPDERTYAKIFVPTDNYISAYQTILNYSLELTAPAEWKSAGGFKSFLGRFSNVSAVLVDRKTQDSNWAQRFDVWSTPGTSEDELAYKNAIRSRWFFNRADPKYGLDVGYQSTAGRQLLTGGWEARNKKVWQLNTRNNLSADWAIFLQSEVGETESSSDIFSNRNYLIRQRQVKPQLQWMPLQWLRITSSVRYSHKRALPVSEEQGSDLTEYQIDWQMNKSLQSTISGFVKVINMNFEGDEASPLGYEMLEALRPGTNYTWRLQWQQRLKSGLRLQINYDGRKSPSKSVIHFGGVQVTALF</sequence>
<evidence type="ECO:0000313" key="2">
    <source>
        <dbReference type="Proteomes" id="UP001302349"/>
    </source>
</evidence>
<evidence type="ECO:0008006" key="3">
    <source>
        <dbReference type="Google" id="ProtNLM"/>
    </source>
</evidence>
<protein>
    <recommendedName>
        <fullName evidence="3">Cell surface protein SprA</fullName>
    </recommendedName>
</protein>
<accession>A0ABZ0IX76</accession>
<proteinExistence type="predicted"/>